<protein>
    <submittedName>
        <fullName evidence="1">Uncharacterized protein</fullName>
    </submittedName>
</protein>
<dbReference type="AlphaFoldDB" id="A0A7C4WL20"/>
<organism evidence="1">
    <name type="scientific">Geoglobus ahangari</name>
    <dbReference type="NCBI Taxonomy" id="113653"/>
    <lineage>
        <taxon>Archaea</taxon>
        <taxon>Methanobacteriati</taxon>
        <taxon>Methanobacteriota</taxon>
        <taxon>Archaeoglobi</taxon>
        <taxon>Archaeoglobales</taxon>
        <taxon>Archaeoglobaceae</taxon>
        <taxon>Geoglobus</taxon>
    </lineage>
</organism>
<gene>
    <name evidence="1" type="ORF">ENT89_06960</name>
</gene>
<sequence>MRERRSKTAIMSDESKDLIIRDLFNRVIELDKRFEADLKSVPSVYGLQIFPGIVLLLEHYGLSIHSFRAEEFLSKYDHFILIFPDFLSIRAIRFSGKKEFTRDSSFLISKLSKQKGEHSKIGRELLGSFITQGKFENICNPVLQILSPLLLALIRPFSKGNSIIPSPLSFIVHEIFSSGLSRRFFLSPCTMTLILKDCKYLNDFFVLGKKLKGLFVRNAVALAFDVSREELREVNLNVFLPLEKFFEQEFGFYLEHFKMGKAIAAHLLGILVMEGEPIIVPESKGFFMALQETPAQFEIQALAMYGNIRYFELKLPSRHYYYSIKCERQKVEKIRRLIQKKIWSIKRDRSVYSSFDRLGVWEYIKEPLSRCFLSKDYGIELYAPPLLPLIIDDCEYERVKRALEELREITSSSREIDSFSKLRKLYNVCDDILEKMRRWKDSFDCQQTFARKWNLSYIV</sequence>
<evidence type="ECO:0000313" key="1">
    <source>
        <dbReference type="EMBL" id="HGU59862.1"/>
    </source>
</evidence>
<dbReference type="EMBL" id="DTAK01000052">
    <property type="protein sequence ID" value="HGU59862.1"/>
    <property type="molecule type" value="Genomic_DNA"/>
</dbReference>
<accession>A0A7C4WL20</accession>
<reference evidence="1" key="1">
    <citation type="journal article" date="2020" name="mSystems">
        <title>Genome- and Community-Level Interaction Insights into Carbon Utilization and Element Cycling Functions of Hydrothermarchaeota in Hydrothermal Sediment.</title>
        <authorList>
            <person name="Zhou Z."/>
            <person name="Liu Y."/>
            <person name="Xu W."/>
            <person name="Pan J."/>
            <person name="Luo Z.H."/>
            <person name="Li M."/>
        </authorList>
    </citation>
    <scope>NUCLEOTIDE SEQUENCE [LARGE SCALE GENOMIC DNA]</scope>
    <source>
        <strain evidence="1">SpSt-62</strain>
    </source>
</reference>
<name>A0A7C4WL20_9EURY</name>
<proteinExistence type="predicted"/>
<comment type="caution">
    <text evidence="1">The sequence shown here is derived from an EMBL/GenBank/DDBJ whole genome shotgun (WGS) entry which is preliminary data.</text>
</comment>